<dbReference type="GO" id="GO:0008270">
    <property type="term" value="F:zinc ion binding"/>
    <property type="evidence" value="ECO:0007669"/>
    <property type="project" value="UniProtKB-KW"/>
</dbReference>
<dbReference type="InterPro" id="IPR001841">
    <property type="entry name" value="Znf_RING"/>
</dbReference>
<reference evidence="10 11" key="1">
    <citation type="submission" date="2024-10" db="EMBL/GenBank/DDBJ databases">
        <authorList>
            <person name="Ryan C."/>
        </authorList>
    </citation>
    <scope>NUCLEOTIDE SEQUENCE [LARGE SCALE GENOMIC DNA]</scope>
</reference>
<evidence type="ECO:0000256" key="5">
    <source>
        <dbReference type="ARBA" id="ARBA00022833"/>
    </source>
</evidence>
<feature type="region of interest" description="Disordered" evidence="7">
    <location>
        <begin position="1"/>
        <end position="88"/>
    </location>
</feature>
<feature type="compositionally biased region" description="Basic and acidic residues" evidence="7">
    <location>
        <begin position="45"/>
        <end position="62"/>
    </location>
</feature>
<comment type="pathway">
    <text evidence="1">Protein modification; protein ubiquitination.</text>
</comment>
<evidence type="ECO:0000256" key="2">
    <source>
        <dbReference type="ARBA" id="ARBA00022723"/>
    </source>
</evidence>
<accession>A0ABC9H2V4</accession>
<sequence>MEEEWDIGEDEWVTGEIIAPGGEGESPPLSEQAAGAISLPTPPMEEERAIGELEAPGGREEPPPLSDQPTAPPPPPLSDQPTTPLPGLSVVEGYAAAAAAAAALIRNKRGRVPASSKAIRGLREVTEPPTDDCCAICLQDFDFHPDPAETPPSDLRLRAMPCSHTFHEHCIFEWLRRNAACPLCRHQLPMEEDQGRRRRRSRVVYNERDGRYYVPWYVRDQVFAGDE</sequence>
<dbReference type="EMBL" id="CAXIPR030001653">
    <property type="protein sequence ID" value="CAM0148912.1"/>
    <property type="molecule type" value="Genomic_DNA"/>
</dbReference>
<gene>
    <name evidence="9" type="ORF">URODEC1_LOCUS122143</name>
    <name evidence="10" type="ORF">URODEC1_LOCUS122379</name>
</gene>
<dbReference type="SUPFAM" id="SSF57850">
    <property type="entry name" value="RING/U-box"/>
    <property type="match status" value="1"/>
</dbReference>
<keyword evidence="5" id="KW-0862">Zinc</keyword>
<dbReference type="Pfam" id="PF12678">
    <property type="entry name" value="zf-rbx1"/>
    <property type="match status" value="1"/>
</dbReference>
<feature type="compositionally biased region" description="Pro residues" evidence="7">
    <location>
        <begin position="63"/>
        <end position="78"/>
    </location>
</feature>
<dbReference type="Proteomes" id="UP001497457">
    <property type="component" value="Unassembled WGS sequence"/>
</dbReference>
<evidence type="ECO:0000256" key="3">
    <source>
        <dbReference type="ARBA" id="ARBA00022771"/>
    </source>
</evidence>
<keyword evidence="3 6" id="KW-0863">Zinc-finger</keyword>
<dbReference type="EMBL" id="CAXIPR030001842">
    <property type="protein sequence ID" value="CAM0149175.1"/>
    <property type="molecule type" value="Genomic_DNA"/>
</dbReference>
<comment type="caution">
    <text evidence="10">The sequence shown here is derived from an EMBL/GenBank/DDBJ whole genome shotgun (WGS) entry which is preliminary data.</text>
</comment>
<evidence type="ECO:0000259" key="8">
    <source>
        <dbReference type="PROSITE" id="PS50089"/>
    </source>
</evidence>
<dbReference type="PROSITE" id="PS50089">
    <property type="entry name" value="ZF_RING_2"/>
    <property type="match status" value="1"/>
</dbReference>
<dbReference type="PANTHER" id="PTHR15710">
    <property type="entry name" value="E3 UBIQUITIN-PROTEIN LIGASE PRAJA"/>
    <property type="match status" value="1"/>
</dbReference>
<evidence type="ECO:0000313" key="11">
    <source>
        <dbReference type="Proteomes" id="UP001497457"/>
    </source>
</evidence>
<feature type="domain" description="RING-type" evidence="8">
    <location>
        <begin position="134"/>
        <end position="185"/>
    </location>
</feature>
<evidence type="ECO:0000256" key="6">
    <source>
        <dbReference type="PROSITE-ProRule" id="PRU00175"/>
    </source>
</evidence>
<evidence type="ECO:0000313" key="10">
    <source>
        <dbReference type="EMBL" id="CAM0149175.1"/>
    </source>
</evidence>
<proteinExistence type="predicted"/>
<dbReference type="SMART" id="SM00184">
    <property type="entry name" value="RING"/>
    <property type="match status" value="1"/>
</dbReference>
<protein>
    <recommendedName>
        <fullName evidence="8">RING-type domain-containing protein</fullName>
    </recommendedName>
</protein>
<evidence type="ECO:0000256" key="1">
    <source>
        <dbReference type="ARBA" id="ARBA00004906"/>
    </source>
</evidence>
<keyword evidence="11" id="KW-1185">Reference proteome</keyword>
<keyword evidence="2" id="KW-0479">Metal-binding</keyword>
<keyword evidence="4" id="KW-0833">Ubl conjugation pathway</keyword>
<dbReference type="Gene3D" id="3.30.40.10">
    <property type="entry name" value="Zinc/RING finger domain, C3HC4 (zinc finger)"/>
    <property type="match status" value="1"/>
</dbReference>
<evidence type="ECO:0000256" key="7">
    <source>
        <dbReference type="SAM" id="MobiDB-lite"/>
    </source>
</evidence>
<name>A0ABC9H2V4_9POAL</name>
<evidence type="ECO:0000313" key="9">
    <source>
        <dbReference type="EMBL" id="CAM0148912.1"/>
    </source>
</evidence>
<feature type="compositionally biased region" description="Acidic residues" evidence="7">
    <location>
        <begin position="1"/>
        <end position="13"/>
    </location>
</feature>
<evidence type="ECO:0000256" key="4">
    <source>
        <dbReference type="ARBA" id="ARBA00022786"/>
    </source>
</evidence>
<dbReference type="InterPro" id="IPR024766">
    <property type="entry name" value="Znf_RING_H2"/>
</dbReference>
<organism evidence="10 11">
    <name type="scientific">Urochloa decumbens</name>
    <dbReference type="NCBI Taxonomy" id="240449"/>
    <lineage>
        <taxon>Eukaryota</taxon>
        <taxon>Viridiplantae</taxon>
        <taxon>Streptophyta</taxon>
        <taxon>Embryophyta</taxon>
        <taxon>Tracheophyta</taxon>
        <taxon>Spermatophyta</taxon>
        <taxon>Magnoliopsida</taxon>
        <taxon>Liliopsida</taxon>
        <taxon>Poales</taxon>
        <taxon>Poaceae</taxon>
        <taxon>PACMAD clade</taxon>
        <taxon>Panicoideae</taxon>
        <taxon>Panicodae</taxon>
        <taxon>Paniceae</taxon>
        <taxon>Melinidinae</taxon>
        <taxon>Urochloa</taxon>
    </lineage>
</organism>
<dbReference type="InterPro" id="IPR013083">
    <property type="entry name" value="Znf_RING/FYVE/PHD"/>
</dbReference>
<dbReference type="PANTHER" id="PTHR15710:SF73">
    <property type="entry name" value="RING-TYPE DOMAIN-CONTAINING PROTEIN"/>
    <property type="match status" value="1"/>
</dbReference>
<dbReference type="AlphaFoldDB" id="A0ABC9H2V4"/>